<protein>
    <submittedName>
        <fullName evidence="2">Peptidase C39-like protein</fullName>
    </submittedName>
</protein>
<name>A0A543HHH2_9MICO</name>
<dbReference type="Pfam" id="PF13529">
    <property type="entry name" value="Peptidase_C39_2"/>
    <property type="match status" value="1"/>
</dbReference>
<dbReference type="InterPro" id="IPR039564">
    <property type="entry name" value="Peptidase_C39-like"/>
</dbReference>
<dbReference type="RefSeq" id="WP_141845194.1">
    <property type="nucleotide sequence ID" value="NZ_VFPM01000003.1"/>
</dbReference>
<evidence type="ECO:0000313" key="3">
    <source>
        <dbReference type="Proteomes" id="UP000316747"/>
    </source>
</evidence>
<organism evidence="2 3">
    <name type="scientific">Humibacillus xanthopallidus</name>
    <dbReference type="NCBI Taxonomy" id="412689"/>
    <lineage>
        <taxon>Bacteria</taxon>
        <taxon>Bacillati</taxon>
        <taxon>Actinomycetota</taxon>
        <taxon>Actinomycetes</taxon>
        <taxon>Micrococcales</taxon>
        <taxon>Intrasporangiaceae</taxon>
        <taxon>Humibacillus</taxon>
    </lineage>
</organism>
<keyword evidence="3" id="KW-1185">Reference proteome</keyword>
<dbReference type="Proteomes" id="UP000316747">
    <property type="component" value="Unassembled WGS sequence"/>
</dbReference>
<accession>A0A543HHH2</accession>
<proteinExistence type="predicted"/>
<evidence type="ECO:0000313" key="2">
    <source>
        <dbReference type="EMBL" id="TQM57770.1"/>
    </source>
</evidence>
<dbReference type="PROSITE" id="PS51318">
    <property type="entry name" value="TAT"/>
    <property type="match status" value="1"/>
</dbReference>
<dbReference type="CDD" id="cd02549">
    <property type="entry name" value="Peptidase_C39A"/>
    <property type="match status" value="1"/>
</dbReference>
<dbReference type="InterPro" id="IPR039563">
    <property type="entry name" value="Peptidase_C39_single_dom"/>
</dbReference>
<comment type="caution">
    <text evidence="2">The sequence shown here is derived from an EMBL/GenBank/DDBJ whole genome shotgun (WGS) entry which is preliminary data.</text>
</comment>
<dbReference type="AlphaFoldDB" id="A0A543HHH2"/>
<dbReference type="OrthoDB" id="9789941at2"/>
<evidence type="ECO:0000259" key="1">
    <source>
        <dbReference type="Pfam" id="PF13529"/>
    </source>
</evidence>
<dbReference type="InterPro" id="IPR006311">
    <property type="entry name" value="TAT_signal"/>
</dbReference>
<sequence>MPSRSTLSDTPDVPVVPIRPSRRALLASAAAGTALAGLAGVSGAGAARAADTSKKADPARHVAFTSWSGAELAVGPFDSTVDYVDPHAPSGAPVTYDVATWTSPVVTPGFGLTELVASWNAATPGGSWIEIRVRGTSAGTLTKDYVLGRWCAEDPADGGGIHRTSLAGQGDTVATVYTDTLATRTGYTLTDWQLEVRLLRPHGTTHEPTLSAVGAMASALPDTKKVPRSPNGPACGMELPVPAYSQEVHVGHYPQWDNGGEAWCSPTSTAMVVDFWGAGPTAAETAWVTPPVDPQVDFTARNVFDYTYDGAGNWPFNTAYAATRPGLRGFVTRLRSLTEAEAFIAAGIPLVVSVSFSKGELQGAGYSTNGHLMVIRGFTTAGDVIANDPASHLIAHDTQVRVVYDREQFENVWVPHSGGIAYVIAPAGHPLPPAPAEANW</sequence>
<reference evidence="2 3" key="1">
    <citation type="submission" date="2019-06" db="EMBL/GenBank/DDBJ databases">
        <title>Genome sequencing of plant associated microbes to promote plant fitness in Sorghum bicolor and Oryza sativa.</title>
        <authorList>
            <person name="Coleman-Derr D."/>
        </authorList>
    </citation>
    <scope>NUCLEOTIDE SEQUENCE [LARGE SCALE GENOMIC DNA]</scope>
    <source>
        <strain evidence="2 3">KV-663</strain>
    </source>
</reference>
<feature type="domain" description="Peptidase C39-like" evidence="1">
    <location>
        <begin position="250"/>
        <end position="390"/>
    </location>
</feature>
<dbReference type="Gene3D" id="3.90.70.10">
    <property type="entry name" value="Cysteine proteinases"/>
    <property type="match status" value="1"/>
</dbReference>
<dbReference type="EMBL" id="VFPM01000003">
    <property type="protein sequence ID" value="TQM57770.1"/>
    <property type="molecule type" value="Genomic_DNA"/>
</dbReference>
<gene>
    <name evidence="2" type="ORF">FBY41_3102</name>
</gene>